<sequence length="192" mass="22180">MTKKSKKDLIADTALSCFIASSYGGTSVDEIVKASGVSKGGIYWYFKSKEDIFLYLIERWLREWTNEYLFQIKETDTTADKLTKYLEINFEKIDTPISALLLEFLLQSKEQEIIDKLQRGAESSHGFLIQIMDEAIKKGEFRPFDPYILTQTFLAIFHGLGMQAQIHNQDKKLLRETLYTALDVFLQGVRKN</sequence>
<dbReference type="PANTHER" id="PTHR47506:SF1">
    <property type="entry name" value="HTH-TYPE TRANSCRIPTIONAL REGULATOR YJDC"/>
    <property type="match status" value="1"/>
</dbReference>
<evidence type="ECO:0000256" key="3">
    <source>
        <dbReference type="ARBA" id="ARBA00023163"/>
    </source>
</evidence>
<feature type="DNA-binding region" description="H-T-H motif" evidence="4">
    <location>
        <begin position="27"/>
        <end position="46"/>
    </location>
</feature>
<keyword evidence="2 4" id="KW-0238">DNA-binding</keyword>
<keyword evidence="3" id="KW-0804">Transcription</keyword>
<organism evidence="6 7">
    <name type="scientific">Desulforamulus aeronauticus DSM 10349</name>
    <dbReference type="NCBI Taxonomy" id="1121421"/>
    <lineage>
        <taxon>Bacteria</taxon>
        <taxon>Bacillati</taxon>
        <taxon>Bacillota</taxon>
        <taxon>Clostridia</taxon>
        <taxon>Eubacteriales</taxon>
        <taxon>Peptococcaceae</taxon>
        <taxon>Desulforamulus</taxon>
    </lineage>
</organism>
<feature type="domain" description="HTH tetR-type" evidence="5">
    <location>
        <begin position="4"/>
        <end position="64"/>
    </location>
</feature>
<dbReference type="GO" id="GO:0003677">
    <property type="term" value="F:DNA binding"/>
    <property type="evidence" value="ECO:0007669"/>
    <property type="project" value="UniProtKB-UniRule"/>
</dbReference>
<accession>A0A1M6WIU7</accession>
<dbReference type="GO" id="GO:0045892">
    <property type="term" value="P:negative regulation of DNA-templated transcription"/>
    <property type="evidence" value="ECO:0007669"/>
    <property type="project" value="InterPro"/>
</dbReference>
<reference evidence="7" key="1">
    <citation type="submission" date="2016-11" db="EMBL/GenBank/DDBJ databases">
        <authorList>
            <person name="Varghese N."/>
            <person name="Submissions S."/>
        </authorList>
    </citation>
    <scope>NUCLEOTIDE SEQUENCE [LARGE SCALE GENOMIC DNA]</scope>
    <source>
        <strain evidence="7">DSM 10349</strain>
    </source>
</reference>
<name>A0A1M6WIU7_9FIRM</name>
<keyword evidence="7" id="KW-1185">Reference proteome</keyword>
<dbReference type="InterPro" id="IPR013571">
    <property type="entry name" value="Tscrpt_reg_QacR_C"/>
</dbReference>
<dbReference type="Gene3D" id="1.10.357.10">
    <property type="entry name" value="Tetracycline Repressor, domain 2"/>
    <property type="match status" value="1"/>
</dbReference>
<dbReference type="EMBL" id="FRAR01000031">
    <property type="protein sequence ID" value="SHK93601.1"/>
    <property type="molecule type" value="Genomic_DNA"/>
</dbReference>
<dbReference type="STRING" id="1121421.SAMN02745123_03639"/>
<dbReference type="SUPFAM" id="SSF48498">
    <property type="entry name" value="Tetracyclin repressor-like, C-terminal domain"/>
    <property type="match status" value="1"/>
</dbReference>
<dbReference type="OrthoDB" id="13453at2"/>
<keyword evidence="1" id="KW-0805">Transcription regulation</keyword>
<evidence type="ECO:0000313" key="6">
    <source>
        <dbReference type="EMBL" id="SHK93601.1"/>
    </source>
</evidence>
<evidence type="ECO:0000256" key="1">
    <source>
        <dbReference type="ARBA" id="ARBA00023015"/>
    </source>
</evidence>
<protein>
    <submittedName>
        <fullName evidence="6">Transcriptional regulator, TetR family</fullName>
    </submittedName>
</protein>
<evidence type="ECO:0000256" key="2">
    <source>
        <dbReference type="ARBA" id="ARBA00023125"/>
    </source>
</evidence>
<dbReference type="InterPro" id="IPR036271">
    <property type="entry name" value="Tet_transcr_reg_TetR-rel_C_sf"/>
</dbReference>
<dbReference type="RefSeq" id="WP_072917184.1">
    <property type="nucleotide sequence ID" value="NZ_FRAR01000031.1"/>
</dbReference>
<dbReference type="Pfam" id="PF00440">
    <property type="entry name" value="TetR_N"/>
    <property type="match status" value="1"/>
</dbReference>
<dbReference type="Proteomes" id="UP000183997">
    <property type="component" value="Unassembled WGS sequence"/>
</dbReference>
<evidence type="ECO:0000256" key="4">
    <source>
        <dbReference type="PROSITE-ProRule" id="PRU00335"/>
    </source>
</evidence>
<dbReference type="Pfam" id="PF08360">
    <property type="entry name" value="TetR_C_5"/>
    <property type="match status" value="1"/>
</dbReference>
<evidence type="ECO:0000313" key="7">
    <source>
        <dbReference type="Proteomes" id="UP000183997"/>
    </source>
</evidence>
<dbReference type="SUPFAM" id="SSF46689">
    <property type="entry name" value="Homeodomain-like"/>
    <property type="match status" value="1"/>
</dbReference>
<dbReference type="PANTHER" id="PTHR47506">
    <property type="entry name" value="TRANSCRIPTIONAL REGULATORY PROTEIN"/>
    <property type="match status" value="1"/>
</dbReference>
<gene>
    <name evidence="6" type="ORF">SAMN02745123_03639</name>
</gene>
<dbReference type="PROSITE" id="PS01081">
    <property type="entry name" value="HTH_TETR_1"/>
    <property type="match status" value="1"/>
</dbReference>
<dbReference type="PROSITE" id="PS50977">
    <property type="entry name" value="HTH_TETR_2"/>
    <property type="match status" value="1"/>
</dbReference>
<dbReference type="InterPro" id="IPR023772">
    <property type="entry name" value="DNA-bd_HTH_TetR-type_CS"/>
</dbReference>
<dbReference type="GO" id="GO:0003700">
    <property type="term" value="F:DNA-binding transcription factor activity"/>
    <property type="evidence" value="ECO:0007669"/>
    <property type="project" value="InterPro"/>
</dbReference>
<dbReference type="InterPro" id="IPR009057">
    <property type="entry name" value="Homeodomain-like_sf"/>
</dbReference>
<dbReference type="Gene3D" id="1.10.10.60">
    <property type="entry name" value="Homeodomain-like"/>
    <property type="match status" value="1"/>
</dbReference>
<dbReference type="InterPro" id="IPR001647">
    <property type="entry name" value="HTH_TetR"/>
</dbReference>
<dbReference type="PRINTS" id="PR00455">
    <property type="entry name" value="HTHTETR"/>
</dbReference>
<dbReference type="AlphaFoldDB" id="A0A1M6WIU7"/>
<proteinExistence type="predicted"/>
<evidence type="ECO:0000259" key="5">
    <source>
        <dbReference type="PROSITE" id="PS50977"/>
    </source>
</evidence>